<protein>
    <submittedName>
        <fullName evidence="1">Cytochrome P450</fullName>
    </submittedName>
</protein>
<dbReference type="EMBL" id="MU266343">
    <property type="protein sequence ID" value="KAH7929280.1"/>
    <property type="molecule type" value="Genomic_DNA"/>
</dbReference>
<sequence>MISNILVSAALALLALGLWKVGQRVVRPYLSPLRNMPGPKTSNWLYGNLLDMFNVESPAVPEWMKEYGQTFRYRSFLNTYAFFTMDNRALNHVFTHSNDYQKPEPARYNLGRILGKGVLVVEGPQHRQQRRIMNPGFGPAQIRDLTDVFFEKAIKLRDVWTSSVIQDDAGKPKRVNVMPWLSRMTLDVIGLAGFNYEFNALNVNETPNELSAAFESMVTTNQAADKLALLQEMFPPFRVIPTERTKKIDRSQKTMGRIGQQLLSDAKASVIASEGGEKVEKSSVQGRDLLSLLVRANMATDIPESQRLSDEDVLSQVPTFLVAGHETTSTSTTWALYALTLAPDIQTKLREELLTIGTDTPSMDELMALPYLDAVVRETLRVHAPVPAALRVAMKDDVIPLEIPFKDTNGNLQHEIRVSKGDGIMIPILSINRSEAVWGADAEEFRPERWGSVPEAASHIPGVWGHLLSFLGGPRACIGFRFSLVEMKALLFTLIRSFEFELAVPASSIGSIAAIVQRPYVRGEPERYQLPLLIKPYQRS</sequence>
<gene>
    <name evidence="1" type="ORF">BV22DRAFT_141466</name>
</gene>
<name>A0ACB8BTL9_9AGAM</name>
<organism evidence="1 2">
    <name type="scientific">Leucogyrophana mollusca</name>
    <dbReference type="NCBI Taxonomy" id="85980"/>
    <lineage>
        <taxon>Eukaryota</taxon>
        <taxon>Fungi</taxon>
        <taxon>Dikarya</taxon>
        <taxon>Basidiomycota</taxon>
        <taxon>Agaricomycotina</taxon>
        <taxon>Agaricomycetes</taxon>
        <taxon>Agaricomycetidae</taxon>
        <taxon>Boletales</taxon>
        <taxon>Boletales incertae sedis</taxon>
        <taxon>Leucogyrophana</taxon>
    </lineage>
</organism>
<keyword evidence="2" id="KW-1185">Reference proteome</keyword>
<dbReference type="Proteomes" id="UP000790709">
    <property type="component" value="Unassembled WGS sequence"/>
</dbReference>
<proteinExistence type="predicted"/>
<evidence type="ECO:0000313" key="1">
    <source>
        <dbReference type="EMBL" id="KAH7929280.1"/>
    </source>
</evidence>
<reference evidence="1" key="1">
    <citation type="journal article" date="2021" name="New Phytol.">
        <title>Evolutionary innovations through gain and loss of genes in the ectomycorrhizal Boletales.</title>
        <authorList>
            <person name="Wu G."/>
            <person name="Miyauchi S."/>
            <person name="Morin E."/>
            <person name="Kuo A."/>
            <person name="Drula E."/>
            <person name="Varga T."/>
            <person name="Kohler A."/>
            <person name="Feng B."/>
            <person name="Cao Y."/>
            <person name="Lipzen A."/>
            <person name="Daum C."/>
            <person name="Hundley H."/>
            <person name="Pangilinan J."/>
            <person name="Johnson J."/>
            <person name="Barry K."/>
            <person name="LaButti K."/>
            <person name="Ng V."/>
            <person name="Ahrendt S."/>
            <person name="Min B."/>
            <person name="Choi I.G."/>
            <person name="Park H."/>
            <person name="Plett J.M."/>
            <person name="Magnuson J."/>
            <person name="Spatafora J.W."/>
            <person name="Nagy L.G."/>
            <person name="Henrissat B."/>
            <person name="Grigoriev I.V."/>
            <person name="Yang Z.L."/>
            <person name="Xu J."/>
            <person name="Martin F.M."/>
        </authorList>
    </citation>
    <scope>NUCLEOTIDE SEQUENCE</scope>
    <source>
        <strain evidence="1">KUC20120723A-06</strain>
    </source>
</reference>
<evidence type="ECO:0000313" key="2">
    <source>
        <dbReference type="Proteomes" id="UP000790709"/>
    </source>
</evidence>
<comment type="caution">
    <text evidence="1">The sequence shown here is derived from an EMBL/GenBank/DDBJ whole genome shotgun (WGS) entry which is preliminary data.</text>
</comment>
<accession>A0ACB8BTL9</accession>